<comment type="caution">
    <text evidence="1">The sequence shown here is derived from an EMBL/GenBank/DDBJ whole genome shotgun (WGS) entry which is preliminary data.</text>
</comment>
<protein>
    <submittedName>
        <fullName evidence="1">Uncharacterized protein</fullName>
    </submittedName>
</protein>
<gene>
    <name evidence="1" type="ORF">IW245_003995</name>
</gene>
<proteinExistence type="predicted"/>
<dbReference type="AlphaFoldDB" id="A0A8J7GH07"/>
<reference evidence="1" key="1">
    <citation type="submission" date="2020-11" db="EMBL/GenBank/DDBJ databases">
        <title>Sequencing the genomes of 1000 actinobacteria strains.</title>
        <authorList>
            <person name="Klenk H.-P."/>
        </authorList>
    </citation>
    <scope>NUCLEOTIDE SEQUENCE</scope>
    <source>
        <strain evidence="1">DSM 45356</strain>
    </source>
</reference>
<dbReference type="RefSeq" id="WP_197004623.1">
    <property type="nucleotide sequence ID" value="NZ_BONS01000024.1"/>
</dbReference>
<dbReference type="Proteomes" id="UP000622552">
    <property type="component" value="Unassembled WGS sequence"/>
</dbReference>
<keyword evidence="2" id="KW-1185">Reference proteome</keyword>
<organism evidence="1 2">
    <name type="scientific">Longispora fulva</name>
    <dbReference type="NCBI Taxonomy" id="619741"/>
    <lineage>
        <taxon>Bacteria</taxon>
        <taxon>Bacillati</taxon>
        <taxon>Actinomycetota</taxon>
        <taxon>Actinomycetes</taxon>
        <taxon>Micromonosporales</taxon>
        <taxon>Micromonosporaceae</taxon>
        <taxon>Longispora</taxon>
    </lineage>
</organism>
<evidence type="ECO:0000313" key="1">
    <source>
        <dbReference type="EMBL" id="MBG6137801.1"/>
    </source>
</evidence>
<accession>A0A8J7GH07</accession>
<dbReference type="EMBL" id="JADOUF010000001">
    <property type="protein sequence ID" value="MBG6137801.1"/>
    <property type="molecule type" value="Genomic_DNA"/>
</dbReference>
<sequence length="96" mass="10448">MLNAEPHQVKELAGKISDFTDHYAPGELEAVLFLDPVGRVGFGPGPDAPAGCQVIMNRAGVDRLMVLHGYTPLDLLRDPGRDAFAELVFENSWADQ</sequence>
<name>A0A8J7GH07_9ACTN</name>
<evidence type="ECO:0000313" key="2">
    <source>
        <dbReference type="Proteomes" id="UP000622552"/>
    </source>
</evidence>